<feature type="domain" description="FAD/NAD(P)-binding" evidence="4">
    <location>
        <begin position="31"/>
        <end position="312"/>
    </location>
</feature>
<dbReference type="InterPro" id="IPR023753">
    <property type="entry name" value="FAD/NAD-binding_dom"/>
</dbReference>
<evidence type="ECO:0000313" key="6">
    <source>
        <dbReference type="EMBL" id="GGN14832.1"/>
    </source>
</evidence>
<proteinExistence type="predicted"/>
<evidence type="ECO:0000256" key="3">
    <source>
        <dbReference type="ARBA" id="ARBA00022827"/>
    </source>
</evidence>
<dbReference type="PANTHER" id="PTHR43429">
    <property type="entry name" value="PYRIDINE NUCLEOTIDE-DISULFIDE OXIDOREDUCTASE DOMAIN-CONTAINING"/>
    <property type="match status" value="1"/>
</dbReference>
<dbReference type="InterPro" id="IPR036188">
    <property type="entry name" value="FAD/NAD-bd_sf"/>
</dbReference>
<accession>A0A830GB51</accession>
<evidence type="ECO:0000259" key="5">
    <source>
        <dbReference type="Pfam" id="PF18267"/>
    </source>
</evidence>
<reference evidence="6 7" key="1">
    <citation type="journal article" date="2019" name="Int. J. Syst. Evol. Microbiol.">
        <title>The Global Catalogue of Microorganisms (GCM) 10K type strain sequencing project: providing services to taxonomists for standard genome sequencing and annotation.</title>
        <authorList>
            <consortium name="The Broad Institute Genomics Platform"/>
            <consortium name="The Broad Institute Genome Sequencing Center for Infectious Disease"/>
            <person name="Wu L."/>
            <person name="Ma J."/>
        </authorList>
    </citation>
    <scope>NUCLEOTIDE SEQUENCE [LARGE SCALE GENOMIC DNA]</scope>
    <source>
        <strain evidence="6 7">JCM 16331</strain>
    </source>
</reference>
<dbReference type="PRINTS" id="PR00411">
    <property type="entry name" value="PNDRDTASEI"/>
</dbReference>
<sequence length="440" mass="48570">MTHSGNECRNRQRIAIDFNPERTVPVMSQSFVIIGDGVAGSSAAETIREREPDADVTILTDEGEALYNRILIKEFAKGKLPEAPISIHDESWYDERDIDLRLNTLVTDIDTDAHVVHTHEGDDLAYDAVLVATGGTPTQLPVENSDADGIHHFWTFEDARRIREHTEKADSGVIVGAGLLGIDLAAICAGQDIDAKYLMRGNRWWRYALSEDGAEIIHDALAEKGIEPVFESGASGFETDDDGHVVATLGGDGGRYESDFVGIAIGLNFNVEFLQDTGVTIDNGIVVDEYMRTDAEDVYAAGDITRFYDTIRDTHAQNGSWGSAKQQGSVAGHAMTADDVEDDVEAFRWVSSYSITHFDFPFLSFGFPTDGDEHAERRYSETEWRRLAFEDGKLIGGVLIGDLAPQSKYKQLIRAEADVADQSDVLLQQNFELEELDVDL</sequence>
<dbReference type="PRINTS" id="PR00368">
    <property type="entry name" value="FADPNR"/>
</dbReference>
<dbReference type="Proteomes" id="UP000608850">
    <property type="component" value="Unassembled WGS sequence"/>
</dbReference>
<dbReference type="SUPFAM" id="SSF51905">
    <property type="entry name" value="FAD/NAD(P)-binding domain"/>
    <property type="match status" value="2"/>
</dbReference>
<dbReference type="GO" id="GO:0016491">
    <property type="term" value="F:oxidoreductase activity"/>
    <property type="evidence" value="ECO:0007669"/>
    <property type="project" value="InterPro"/>
</dbReference>
<evidence type="ECO:0000313" key="7">
    <source>
        <dbReference type="Proteomes" id="UP000608850"/>
    </source>
</evidence>
<dbReference type="PANTHER" id="PTHR43429:SF3">
    <property type="entry name" value="NITRITE REDUCTASE [NAD(P)H]"/>
    <property type="match status" value="1"/>
</dbReference>
<evidence type="ECO:0000256" key="1">
    <source>
        <dbReference type="ARBA" id="ARBA00001974"/>
    </source>
</evidence>
<dbReference type="Gene3D" id="3.30.390.30">
    <property type="match status" value="1"/>
</dbReference>
<evidence type="ECO:0000256" key="2">
    <source>
        <dbReference type="ARBA" id="ARBA00022630"/>
    </source>
</evidence>
<dbReference type="AlphaFoldDB" id="A0A830GB51"/>
<dbReference type="InterPro" id="IPR016156">
    <property type="entry name" value="FAD/NAD-linked_Rdtase_dimer_sf"/>
</dbReference>
<dbReference type="EMBL" id="BMOQ01000004">
    <property type="protein sequence ID" value="GGN14832.1"/>
    <property type="molecule type" value="Genomic_DNA"/>
</dbReference>
<dbReference type="Pfam" id="PF07992">
    <property type="entry name" value="Pyr_redox_2"/>
    <property type="match status" value="1"/>
</dbReference>
<dbReference type="Gene3D" id="3.50.50.60">
    <property type="entry name" value="FAD/NAD(P)-binding domain"/>
    <property type="match status" value="2"/>
</dbReference>
<evidence type="ECO:0000259" key="4">
    <source>
        <dbReference type="Pfam" id="PF07992"/>
    </source>
</evidence>
<dbReference type="Pfam" id="PF18267">
    <property type="entry name" value="Rubredoxin_C"/>
    <property type="match status" value="1"/>
</dbReference>
<protein>
    <submittedName>
        <fullName evidence="6">NADH oxidase</fullName>
    </submittedName>
</protein>
<dbReference type="InterPro" id="IPR050260">
    <property type="entry name" value="FAD-bd_OxRdtase"/>
</dbReference>
<comment type="cofactor">
    <cofactor evidence="1">
        <name>FAD</name>
        <dbReference type="ChEBI" id="CHEBI:57692"/>
    </cofactor>
</comment>
<keyword evidence="2" id="KW-0285">Flavoprotein</keyword>
<gene>
    <name evidence="6" type="ORF">GCM10009021_13930</name>
</gene>
<keyword evidence="3" id="KW-0274">FAD</keyword>
<comment type="caution">
    <text evidence="6">The sequence shown here is derived from an EMBL/GenBank/DDBJ whole genome shotgun (WGS) entry which is preliminary data.</text>
</comment>
<feature type="domain" description="NADH-rubredoxin oxidoreductase C-terminal" evidence="5">
    <location>
        <begin position="364"/>
        <end position="416"/>
    </location>
</feature>
<name>A0A830GB51_9EURY</name>
<keyword evidence="7" id="KW-1185">Reference proteome</keyword>
<dbReference type="InterPro" id="IPR041575">
    <property type="entry name" value="Rubredoxin_C"/>
</dbReference>
<organism evidence="6 7">
    <name type="scientific">Halarchaeum nitratireducens</name>
    <dbReference type="NCBI Taxonomy" id="489913"/>
    <lineage>
        <taxon>Archaea</taxon>
        <taxon>Methanobacteriati</taxon>
        <taxon>Methanobacteriota</taxon>
        <taxon>Stenosarchaea group</taxon>
        <taxon>Halobacteria</taxon>
        <taxon>Halobacteriales</taxon>
        <taxon>Halobacteriaceae</taxon>
    </lineage>
</organism>